<dbReference type="GO" id="GO:0051015">
    <property type="term" value="F:actin filament binding"/>
    <property type="evidence" value="ECO:0007669"/>
    <property type="project" value="TreeGrafter"/>
</dbReference>
<feature type="compositionally biased region" description="Basic residues" evidence="5">
    <location>
        <begin position="646"/>
        <end position="655"/>
    </location>
</feature>
<comment type="subcellular location">
    <subcellularLocation>
        <location evidence="1">Cytoplasm</location>
        <location evidence="1">Cytoskeleton</location>
    </subcellularLocation>
</comment>
<dbReference type="PROSITE" id="PS51460">
    <property type="entry name" value="GAR"/>
    <property type="match status" value="1"/>
</dbReference>
<feature type="compositionally biased region" description="Polar residues" evidence="5">
    <location>
        <begin position="854"/>
        <end position="863"/>
    </location>
</feature>
<dbReference type="PROSITE" id="PS50021">
    <property type="entry name" value="CH"/>
    <property type="match status" value="1"/>
</dbReference>
<dbReference type="RefSeq" id="XP_010897159.2">
    <property type="nucleotide sequence ID" value="XM_010898857.3"/>
</dbReference>
<evidence type="ECO:0000256" key="4">
    <source>
        <dbReference type="ARBA" id="ARBA00038441"/>
    </source>
</evidence>
<dbReference type="SUPFAM" id="SSF143575">
    <property type="entry name" value="GAS2 domain-like"/>
    <property type="match status" value="1"/>
</dbReference>
<feature type="region of interest" description="Disordered" evidence="5">
    <location>
        <begin position="304"/>
        <end position="438"/>
    </location>
</feature>
<dbReference type="GeneID" id="105026997"/>
<comment type="similarity">
    <text evidence="4">Belongs to the GAS2 family.</text>
</comment>
<feature type="compositionally biased region" description="Low complexity" evidence="5">
    <location>
        <begin position="584"/>
        <end position="594"/>
    </location>
</feature>
<dbReference type="Ensembl" id="ENSELUT00000022031.3">
    <property type="protein sequence ID" value="ENSELUP00000013481.2"/>
    <property type="gene ID" value="ENSELUG00000013595.3"/>
</dbReference>
<evidence type="ECO:0000256" key="5">
    <source>
        <dbReference type="SAM" id="MobiDB-lite"/>
    </source>
</evidence>
<dbReference type="CDD" id="cd21268">
    <property type="entry name" value="CH_GAS2L1_2"/>
    <property type="match status" value="1"/>
</dbReference>
<dbReference type="OrthoDB" id="206130at2759"/>
<dbReference type="Bgee" id="ENSELUG00000013595">
    <property type="expression patterns" value="Expressed in nose and 14 other cell types or tissues"/>
</dbReference>
<dbReference type="GO" id="GO:0001578">
    <property type="term" value="P:microtubule bundle formation"/>
    <property type="evidence" value="ECO:0007669"/>
    <property type="project" value="TreeGrafter"/>
</dbReference>
<feature type="region of interest" description="Disordered" evidence="5">
    <location>
        <begin position="714"/>
        <end position="772"/>
    </location>
</feature>
<evidence type="ECO:0000313" key="9">
    <source>
        <dbReference type="Proteomes" id="UP000265140"/>
    </source>
</evidence>
<feature type="domain" description="Calponin-homology (CH)" evidence="6">
    <location>
        <begin position="26"/>
        <end position="154"/>
    </location>
</feature>
<dbReference type="Pfam" id="PF02187">
    <property type="entry name" value="GAS2"/>
    <property type="match status" value="1"/>
</dbReference>
<feature type="compositionally biased region" description="Low complexity" evidence="5">
    <location>
        <begin position="304"/>
        <end position="324"/>
    </location>
</feature>
<keyword evidence="2" id="KW-0963">Cytoplasm</keyword>
<dbReference type="InterPro" id="IPR036872">
    <property type="entry name" value="CH_dom_sf"/>
</dbReference>
<feature type="compositionally biased region" description="Polar residues" evidence="5">
    <location>
        <begin position="529"/>
        <end position="560"/>
    </location>
</feature>
<dbReference type="SUPFAM" id="SSF47576">
    <property type="entry name" value="Calponin-homology domain, CH-domain"/>
    <property type="match status" value="1"/>
</dbReference>
<dbReference type="GO" id="GO:0001725">
    <property type="term" value="C:stress fiber"/>
    <property type="evidence" value="ECO:0007669"/>
    <property type="project" value="TreeGrafter"/>
</dbReference>
<evidence type="ECO:0000259" key="7">
    <source>
        <dbReference type="PROSITE" id="PS51460"/>
    </source>
</evidence>
<dbReference type="GO" id="GO:0051764">
    <property type="term" value="P:actin crosslink formation"/>
    <property type="evidence" value="ECO:0007669"/>
    <property type="project" value="TreeGrafter"/>
</dbReference>
<dbReference type="OMA" id="GPHWRND"/>
<evidence type="ECO:0000259" key="6">
    <source>
        <dbReference type="PROSITE" id="PS50021"/>
    </source>
</evidence>
<dbReference type="Proteomes" id="UP000265140">
    <property type="component" value="Chromosome 13"/>
</dbReference>
<dbReference type="Gene3D" id="3.30.920.20">
    <property type="entry name" value="Gas2-like domain"/>
    <property type="match status" value="1"/>
</dbReference>
<reference evidence="8" key="2">
    <citation type="submission" date="2020-02" db="EMBL/GenBank/DDBJ databases">
        <title>Esox lucius (northern pike) genome, fEsoLuc1, primary haplotype.</title>
        <authorList>
            <person name="Myers G."/>
            <person name="Karagic N."/>
            <person name="Meyer A."/>
            <person name="Pippel M."/>
            <person name="Reichard M."/>
            <person name="Winkler S."/>
            <person name="Tracey A."/>
            <person name="Sims Y."/>
            <person name="Howe K."/>
            <person name="Rhie A."/>
            <person name="Formenti G."/>
            <person name="Durbin R."/>
            <person name="Fedrigo O."/>
            <person name="Jarvis E.D."/>
        </authorList>
    </citation>
    <scope>NUCLEOTIDE SEQUENCE [LARGE SCALE GENOMIC DNA]</scope>
</reference>
<dbReference type="GO" id="GO:0035371">
    <property type="term" value="C:microtubule plus-end"/>
    <property type="evidence" value="ECO:0007669"/>
    <property type="project" value="TreeGrafter"/>
</dbReference>
<dbReference type="GO" id="GO:1904825">
    <property type="term" value="P:protein localization to microtubule plus-end"/>
    <property type="evidence" value="ECO:0007669"/>
    <property type="project" value="TreeGrafter"/>
</dbReference>
<dbReference type="STRING" id="8010.ENSELUP00000013481"/>
<dbReference type="FunCoup" id="A0A3P8YBM0">
    <property type="interactions" value="422"/>
</dbReference>
<dbReference type="InterPro" id="IPR003108">
    <property type="entry name" value="GAR_dom"/>
</dbReference>
<reference evidence="8" key="3">
    <citation type="submission" date="2025-08" db="UniProtKB">
        <authorList>
            <consortium name="Ensembl"/>
        </authorList>
    </citation>
    <scope>IDENTIFICATION</scope>
</reference>
<keyword evidence="9" id="KW-1185">Reference proteome</keyword>
<feature type="compositionally biased region" description="Basic and acidic residues" evidence="5">
    <location>
        <begin position="1012"/>
        <end position="1022"/>
    </location>
</feature>
<feature type="compositionally biased region" description="Pro residues" evidence="5">
    <location>
        <begin position="929"/>
        <end position="939"/>
    </location>
</feature>
<dbReference type="AlphaFoldDB" id="A0A3P8YBM0"/>
<dbReference type="PANTHER" id="PTHR46756:SF25">
    <property type="entry name" value="GAS2-LIKE PROTEIN 1"/>
    <property type="match status" value="1"/>
</dbReference>
<dbReference type="SMART" id="SM00033">
    <property type="entry name" value="CH"/>
    <property type="match status" value="1"/>
</dbReference>
<evidence type="ECO:0000256" key="3">
    <source>
        <dbReference type="ARBA" id="ARBA00023212"/>
    </source>
</evidence>
<feature type="domain" description="GAR" evidence="7">
    <location>
        <begin position="220"/>
        <end position="292"/>
    </location>
</feature>
<evidence type="ECO:0008006" key="10">
    <source>
        <dbReference type="Google" id="ProtNLM"/>
    </source>
</evidence>
<feature type="compositionally biased region" description="Basic and acidic residues" evidence="5">
    <location>
        <begin position="384"/>
        <end position="401"/>
    </location>
</feature>
<dbReference type="GO" id="GO:0008093">
    <property type="term" value="F:cytoskeletal anchor activity"/>
    <property type="evidence" value="ECO:0007669"/>
    <property type="project" value="TreeGrafter"/>
</dbReference>
<feature type="compositionally biased region" description="Polar residues" evidence="5">
    <location>
        <begin position="729"/>
        <end position="750"/>
    </location>
</feature>
<dbReference type="InterPro" id="IPR001715">
    <property type="entry name" value="CH_dom"/>
</dbReference>
<accession>A0A3P8YBM0</accession>
<dbReference type="Pfam" id="PF00307">
    <property type="entry name" value="CH"/>
    <property type="match status" value="1"/>
</dbReference>
<gene>
    <name evidence="8" type="primary">GAS2L1</name>
</gene>
<feature type="region of interest" description="Disordered" evidence="5">
    <location>
        <begin position="895"/>
        <end position="1105"/>
    </location>
</feature>
<name>A0A3P8YBM0_ESOLU</name>
<evidence type="ECO:0000256" key="1">
    <source>
        <dbReference type="ARBA" id="ARBA00004245"/>
    </source>
</evidence>
<feature type="compositionally biased region" description="Low complexity" evidence="5">
    <location>
        <begin position="1052"/>
        <end position="1061"/>
    </location>
</feature>
<reference evidence="9" key="1">
    <citation type="journal article" date="2014" name="PLoS ONE">
        <title>The genome and linkage map of the northern pike (Esox lucius): conserved synteny revealed between the salmonid sister group and the Neoteleostei.</title>
        <authorList>
            <person name="Rondeau E.B."/>
            <person name="Minkley D.R."/>
            <person name="Leong J.S."/>
            <person name="Messmer A.M."/>
            <person name="Jantzen J.R."/>
            <person name="von Schalburg K.R."/>
            <person name="Lemon C."/>
            <person name="Bird N.H."/>
            <person name="Koop B.F."/>
        </authorList>
    </citation>
    <scope>NUCLEOTIDE SEQUENCE</scope>
</reference>
<proteinExistence type="inferred from homology"/>
<feature type="compositionally biased region" description="Low complexity" evidence="5">
    <location>
        <begin position="940"/>
        <end position="962"/>
    </location>
</feature>
<dbReference type="Gene3D" id="1.10.418.10">
    <property type="entry name" value="Calponin-like domain"/>
    <property type="match status" value="1"/>
</dbReference>
<reference evidence="8" key="4">
    <citation type="submission" date="2025-09" db="UniProtKB">
        <authorList>
            <consortium name="Ensembl"/>
        </authorList>
    </citation>
    <scope>IDENTIFICATION</scope>
</reference>
<dbReference type="GO" id="GO:0031110">
    <property type="term" value="P:regulation of microtubule polymerization or depolymerization"/>
    <property type="evidence" value="ECO:0007669"/>
    <property type="project" value="TreeGrafter"/>
</dbReference>
<feature type="region of interest" description="Disordered" evidence="5">
    <location>
        <begin position="464"/>
        <end position="692"/>
    </location>
</feature>
<dbReference type="InterPro" id="IPR036534">
    <property type="entry name" value="GAR_dom_sf"/>
</dbReference>
<dbReference type="GO" id="GO:0005884">
    <property type="term" value="C:actin filament"/>
    <property type="evidence" value="ECO:0007669"/>
    <property type="project" value="TreeGrafter"/>
</dbReference>
<organism evidence="8 9">
    <name type="scientific">Esox lucius</name>
    <name type="common">Northern pike</name>
    <dbReference type="NCBI Taxonomy" id="8010"/>
    <lineage>
        <taxon>Eukaryota</taxon>
        <taxon>Metazoa</taxon>
        <taxon>Chordata</taxon>
        <taxon>Craniata</taxon>
        <taxon>Vertebrata</taxon>
        <taxon>Euteleostomi</taxon>
        <taxon>Actinopterygii</taxon>
        <taxon>Neopterygii</taxon>
        <taxon>Teleostei</taxon>
        <taxon>Protacanthopterygii</taxon>
        <taxon>Esociformes</taxon>
        <taxon>Esocidae</taxon>
        <taxon>Esox</taxon>
    </lineage>
</organism>
<dbReference type="InParanoid" id="A0A3P8YBM0"/>
<evidence type="ECO:0000256" key="2">
    <source>
        <dbReference type="ARBA" id="ARBA00022490"/>
    </source>
</evidence>
<feature type="region of interest" description="Disordered" evidence="5">
    <location>
        <begin position="838"/>
        <end position="879"/>
    </location>
</feature>
<protein>
    <recommendedName>
        <fullName evidence="10">GAS2-like protein 1</fullName>
    </recommendedName>
</protein>
<sequence>MADQSNIQSAASKSIRPFKSSEEYLYAMKEDLAEWFNTLYDLDITADTFMEGLETGCALCRHANNVNRAAQDFQLEYPEAAKSLRMPTKDVVFQMRNVVPGSFLARDNVSNFISWCRQELWIKDVLMFETNDIVEKCNEKNFVLCLLEVARRGAKFGMLAPMLIQLEEEIEEEIRDQENQGEPCPSLLPISRAFVRKESVVDEPEPAPYAQWQQKQRVLCDMRNLDELVREILGRCSCPAQFPMTKVSEGKYKVGDSSALIFIRVLRTHVMVRVGGGWDTLEHYLDKHDPCRCAAFAHRYHQAKASGQGAHSKSSSAHSSRSTSPGPHWRNEGIAPYKVPERRSQGLEPPCVPSSSTRPGRSHHPSLPTDLPSNAGRAPLLPRPPRDRSEPRHFNPLRSKESSLVPVTRRLSGDSDSSTASSKGGGGGTGGARISLGTTRQSGEEVVLLVNRKEGRHVIERSVEGGVSALHTPMSRGRSHSREFHGPASILKPSPPQTGASPSDGSRATRGDRGRSLGPEGPHRLQGPRSHSQGKIPSRSRTSDASPGPSSRYGGSQPPSSDRREELRTKQLPPSSPRNTGGFSRRQSSSCSNSPIKGLQGSSPSKKTVVAPRPPAPRSPSVGKGRLLPPVSQAGRRSPHSSSTRSSHHHGHGPRSPRTSHGPRSNGHRGRPLERQEPEEPEGLGCHFQMLPILDPQKEQDLYRSFEAEFLANTRLGPSRPTGGGIQPLSPSSHPHQWLGTQSTATPASADSNVTDSAYSSSNSSTSSISVTGKVGALPDLRESKRTNPHSCGAKDTLVPFHGYNPGRLSNGGLAEPERWVGRGGGLRKLPAISSSMEEGELMPSLAGQRDSELSISLSNAPSQLPVHPRSMNGSHVSGTPAEVQMERQQVQLNWDSGPEGDVPLEDHQPNFPYHLEGEDPNDDLPLPESCPSPIPLPPSEDCSFQEDSSSESSSMCFSLSESRSESSPPPPPLANGDDADGSVVLRPQRAGKKADRVPSIYKLKLKPRIRPRTDNRPEKSPSRIPTPVSYRDLQAGGSLNPLPTPTPPQSPQNSHSNGQPTSRKALHQAFADLIHPQSRSPAMGSRDRTYSVESGSGLDTEAWM</sequence>
<dbReference type="SMART" id="SM00243">
    <property type="entry name" value="GAS2"/>
    <property type="match status" value="1"/>
</dbReference>
<dbReference type="GO" id="GO:0008017">
    <property type="term" value="F:microtubule binding"/>
    <property type="evidence" value="ECO:0007669"/>
    <property type="project" value="InterPro"/>
</dbReference>
<dbReference type="GeneTree" id="ENSGT00940000154849"/>
<keyword evidence="3" id="KW-0206">Cytoskeleton</keyword>
<feature type="compositionally biased region" description="Low complexity" evidence="5">
    <location>
        <begin position="751"/>
        <end position="771"/>
    </location>
</feature>
<dbReference type="PANTHER" id="PTHR46756">
    <property type="entry name" value="TRANSGELIN"/>
    <property type="match status" value="1"/>
</dbReference>
<dbReference type="GO" id="GO:0005737">
    <property type="term" value="C:cytoplasm"/>
    <property type="evidence" value="ECO:0007669"/>
    <property type="project" value="TreeGrafter"/>
</dbReference>
<feature type="compositionally biased region" description="Polar residues" evidence="5">
    <location>
        <begin position="497"/>
        <end position="506"/>
    </location>
</feature>
<evidence type="ECO:0000313" key="8">
    <source>
        <dbReference type="Ensembl" id="ENSELUP00000013481.2"/>
    </source>
</evidence>